<reference evidence="2" key="1">
    <citation type="submission" date="2015-05" db="EMBL/GenBank/DDBJ databases">
        <authorList>
            <person name="Fogelqvist Johan"/>
        </authorList>
    </citation>
    <scope>NUCLEOTIDE SEQUENCE [LARGE SCALE GENOMIC DNA]</scope>
</reference>
<evidence type="ECO:0000313" key="2">
    <source>
        <dbReference type="Proteomes" id="UP000045706"/>
    </source>
</evidence>
<organism evidence="1 2">
    <name type="scientific">Verticillium longisporum</name>
    <name type="common">Verticillium dahliae var. longisporum</name>
    <dbReference type="NCBI Taxonomy" id="100787"/>
    <lineage>
        <taxon>Eukaryota</taxon>
        <taxon>Fungi</taxon>
        <taxon>Dikarya</taxon>
        <taxon>Ascomycota</taxon>
        <taxon>Pezizomycotina</taxon>
        <taxon>Sordariomycetes</taxon>
        <taxon>Hypocreomycetidae</taxon>
        <taxon>Glomerellales</taxon>
        <taxon>Plectosphaerellaceae</taxon>
        <taxon>Verticillium</taxon>
    </lineage>
</organism>
<gene>
    <name evidence="1" type="ORF">BN1723_016604</name>
</gene>
<proteinExistence type="predicted"/>
<evidence type="ECO:0000313" key="1">
    <source>
        <dbReference type="EMBL" id="CRK45887.1"/>
    </source>
</evidence>
<dbReference type="EMBL" id="CVQI01035063">
    <property type="protein sequence ID" value="CRK45887.1"/>
    <property type="molecule type" value="Genomic_DNA"/>
</dbReference>
<name>A0A0G4NHD5_VERLO</name>
<dbReference type="Proteomes" id="UP000045706">
    <property type="component" value="Unassembled WGS sequence"/>
</dbReference>
<protein>
    <submittedName>
        <fullName evidence="1">Uncharacterized protein</fullName>
    </submittedName>
</protein>
<sequence>MGMKKFDNELHKLYR</sequence>
<accession>A0A0G4NHD5</accession>